<dbReference type="EMBL" id="CP059320">
    <property type="protein sequence ID" value="QTH24761.1"/>
    <property type="molecule type" value="Genomic_DNA"/>
</dbReference>
<sequence length="89" mass="9998">MKRFIWTGGNVKDRKRSELEKLLSDPATSFWLKAALRSALTRDPLDAERDAGTLYLVLRCRAEQALTGEVTPMQACPHVRGNVRADRDG</sequence>
<keyword evidence="1" id="KW-0614">Plasmid</keyword>
<evidence type="ECO:0000313" key="1">
    <source>
        <dbReference type="EMBL" id="QTH24761.1"/>
    </source>
</evidence>
<gene>
    <name evidence="1" type="ORF">HRJ34_28200</name>
</gene>
<proteinExistence type="predicted"/>
<geneLocation type="plasmid" evidence="1 2">
    <name>pIBU218</name>
</geneLocation>
<reference evidence="1" key="2">
    <citation type="submission" date="2021-04" db="EMBL/GenBank/DDBJ databases">
        <title>Isolation and genomic analysis of the ibuprofen-degrading bacterium Sphingomonas strain MPO218.</title>
        <authorList>
            <person name="Aulestia M."/>
            <person name="Flores A."/>
            <person name="Mangas E.L."/>
            <person name="Perez-Pulido A.J."/>
            <person name="Santero E."/>
            <person name="Camacho E.M."/>
        </authorList>
    </citation>
    <scope>NUCLEOTIDE SEQUENCE</scope>
    <source>
        <strain evidence="1">MPO218</strain>
        <plasmid evidence="1">pIBU218</plasmid>
    </source>
</reference>
<organism evidence="1 2">
    <name type="scientific">Rhizorhabdus wittichii</name>
    <dbReference type="NCBI Taxonomy" id="160791"/>
    <lineage>
        <taxon>Bacteria</taxon>
        <taxon>Pseudomonadati</taxon>
        <taxon>Pseudomonadota</taxon>
        <taxon>Alphaproteobacteria</taxon>
        <taxon>Sphingomonadales</taxon>
        <taxon>Sphingomonadaceae</taxon>
        <taxon>Rhizorhabdus</taxon>
    </lineage>
</organism>
<reference evidence="1" key="1">
    <citation type="submission" date="2020-07" db="EMBL/GenBank/DDBJ databases">
        <authorList>
            <person name="Camacho E."/>
        </authorList>
    </citation>
    <scope>NUCLEOTIDE SEQUENCE</scope>
    <source>
        <strain evidence="1">MPO218</strain>
        <plasmid evidence="1">pIBU218</plasmid>
    </source>
</reference>
<dbReference type="Proteomes" id="UP000664914">
    <property type="component" value="Plasmid pIBU218"/>
</dbReference>
<evidence type="ECO:0000313" key="2">
    <source>
        <dbReference type="Proteomes" id="UP000664914"/>
    </source>
</evidence>
<dbReference type="RefSeq" id="WP_208634480.1">
    <property type="nucleotide sequence ID" value="NZ_CP059320.1"/>
</dbReference>
<protein>
    <submittedName>
        <fullName evidence="1">Uncharacterized protein</fullName>
    </submittedName>
</protein>
<name>A0A975D9L9_9SPHN</name>
<dbReference type="AlphaFoldDB" id="A0A975D9L9"/>
<accession>A0A975D9L9</accession>